<evidence type="ECO:0008006" key="5">
    <source>
        <dbReference type="Google" id="ProtNLM"/>
    </source>
</evidence>
<sequence>KEPKDPAVIFGVDAYAAAAMAQKWADSSIDASGRKLRKDGSCLLAGVISFPDGRSDEEWKAFRDDAVEYLKNKYGENLKSVIEHTDEDYNHIHFYSVPKYGQKFDEIHDGKRAVLEAKKENSKVLKGEQNKAYIEAMKEFQEDFYNEVAIKHGMTKTGPKRERLTREEWKARKEYALKQSEEIKNISLLKDQAVQTGKKEGFDYSVEQSKGWGWIAKIGAKYKYYTDGFKKKLEEKDEEIGVVENQRNEHKKKHKAFKKEYYSQKKETEKAVEEKKEKSKEVYFLNNENKELKKNNDILEVENLSLREENKELQQYKITSKKMRDRFPDEYKAMEAEINKPRPKGESYNPEPKAQELSIQQEEDRTNQYRKRPRM</sequence>
<feature type="non-terminal residue" evidence="3">
    <location>
        <position position="1"/>
    </location>
</feature>
<organism evidence="3 4">
    <name type="scientific">Rahnella ecdela</name>
    <dbReference type="NCBI Taxonomy" id="2816250"/>
    <lineage>
        <taxon>Bacteria</taxon>
        <taxon>Pseudomonadati</taxon>
        <taxon>Pseudomonadota</taxon>
        <taxon>Gammaproteobacteria</taxon>
        <taxon>Enterobacterales</taxon>
        <taxon>Yersiniaceae</taxon>
        <taxon>Rahnella</taxon>
    </lineage>
</organism>
<feature type="compositionally biased region" description="Basic and acidic residues" evidence="2">
    <location>
        <begin position="335"/>
        <end position="345"/>
    </location>
</feature>
<evidence type="ECO:0000313" key="4">
    <source>
        <dbReference type="Proteomes" id="UP000739284"/>
    </source>
</evidence>
<evidence type="ECO:0000256" key="1">
    <source>
        <dbReference type="SAM" id="Coils"/>
    </source>
</evidence>
<proteinExistence type="predicted"/>
<dbReference type="EMBL" id="JAFMOY010000077">
    <property type="protein sequence ID" value="MBU9843531.1"/>
    <property type="molecule type" value="Genomic_DNA"/>
</dbReference>
<dbReference type="Proteomes" id="UP000739284">
    <property type="component" value="Unassembled WGS sequence"/>
</dbReference>
<dbReference type="RefSeq" id="WP_217147597.1">
    <property type="nucleotide sequence ID" value="NZ_JAFMOY010000077.1"/>
</dbReference>
<dbReference type="CDD" id="cd17242">
    <property type="entry name" value="MobM_relaxase"/>
    <property type="match status" value="1"/>
</dbReference>
<feature type="coiled-coil region" evidence="1">
    <location>
        <begin position="233"/>
        <end position="326"/>
    </location>
</feature>
<keyword evidence="1" id="KW-0175">Coiled coil</keyword>
<protein>
    <recommendedName>
        <fullName evidence="5">Mobilization protein</fullName>
    </recommendedName>
</protein>
<keyword evidence="4" id="KW-1185">Reference proteome</keyword>
<accession>A0ABS6LA60</accession>
<reference evidence="3 4" key="1">
    <citation type="submission" date="2021-03" db="EMBL/GenBank/DDBJ databases">
        <title>Five novel Rahnella species.</title>
        <authorList>
            <person name="Brady C."/>
            <person name="Asselin J."/>
            <person name="Beer S."/>
            <person name="Bruberg M.B."/>
            <person name="Crampton B."/>
            <person name="Venter S."/>
            <person name="Arnold D."/>
            <person name="Denman S."/>
        </authorList>
    </citation>
    <scope>NUCLEOTIDE SEQUENCE [LARGE SCALE GENOMIC DNA]</scope>
    <source>
        <strain evidence="3 4">FRB 231</strain>
    </source>
</reference>
<gene>
    <name evidence="3" type="ORF">J1784_00410</name>
</gene>
<comment type="caution">
    <text evidence="3">The sequence shown here is derived from an EMBL/GenBank/DDBJ whole genome shotgun (WGS) entry which is preliminary data.</text>
</comment>
<evidence type="ECO:0000256" key="2">
    <source>
        <dbReference type="SAM" id="MobiDB-lite"/>
    </source>
</evidence>
<name>A0ABS6LA60_9GAMM</name>
<evidence type="ECO:0000313" key="3">
    <source>
        <dbReference type="EMBL" id="MBU9843531.1"/>
    </source>
</evidence>
<feature type="region of interest" description="Disordered" evidence="2">
    <location>
        <begin position="335"/>
        <end position="375"/>
    </location>
</feature>